<evidence type="ECO:0000259" key="6">
    <source>
        <dbReference type="PROSITE" id="PS50240"/>
    </source>
</evidence>
<dbReference type="GO" id="GO:0006508">
    <property type="term" value="P:proteolysis"/>
    <property type="evidence" value="ECO:0007669"/>
    <property type="project" value="UniProtKB-KW"/>
</dbReference>
<keyword evidence="1 5" id="KW-0645">Protease</keyword>
<dbReference type="PROSITE" id="PS50240">
    <property type="entry name" value="TRYPSIN_DOM"/>
    <property type="match status" value="1"/>
</dbReference>
<dbReference type="InterPro" id="IPR001254">
    <property type="entry name" value="Trypsin_dom"/>
</dbReference>
<dbReference type="SMART" id="SM00020">
    <property type="entry name" value="Tryp_SPc"/>
    <property type="match status" value="1"/>
</dbReference>
<dbReference type="Pfam" id="PF00089">
    <property type="entry name" value="Trypsin"/>
    <property type="match status" value="1"/>
</dbReference>
<dbReference type="Proteomes" id="UP000678499">
    <property type="component" value="Unassembled WGS sequence"/>
</dbReference>
<evidence type="ECO:0000256" key="2">
    <source>
        <dbReference type="ARBA" id="ARBA00022801"/>
    </source>
</evidence>
<proteinExistence type="predicted"/>
<evidence type="ECO:0000256" key="4">
    <source>
        <dbReference type="ARBA" id="ARBA00023157"/>
    </source>
</evidence>
<dbReference type="PROSITE" id="PS00135">
    <property type="entry name" value="TRYPSIN_SER"/>
    <property type="match status" value="1"/>
</dbReference>
<accession>A0A7R9BJV3</accession>
<dbReference type="Gene3D" id="2.40.10.10">
    <property type="entry name" value="Trypsin-like serine proteases"/>
    <property type="match status" value="1"/>
</dbReference>
<dbReference type="PROSITE" id="PS00134">
    <property type="entry name" value="TRYPSIN_HIS"/>
    <property type="match status" value="1"/>
</dbReference>
<name>A0A7R9BJV3_9CRUS</name>
<organism evidence="7">
    <name type="scientific">Notodromas monacha</name>
    <dbReference type="NCBI Taxonomy" id="399045"/>
    <lineage>
        <taxon>Eukaryota</taxon>
        <taxon>Metazoa</taxon>
        <taxon>Ecdysozoa</taxon>
        <taxon>Arthropoda</taxon>
        <taxon>Crustacea</taxon>
        <taxon>Oligostraca</taxon>
        <taxon>Ostracoda</taxon>
        <taxon>Podocopa</taxon>
        <taxon>Podocopida</taxon>
        <taxon>Cypridocopina</taxon>
        <taxon>Cypridoidea</taxon>
        <taxon>Cyprididae</taxon>
        <taxon>Notodromas</taxon>
    </lineage>
</organism>
<dbReference type="InterPro" id="IPR043504">
    <property type="entry name" value="Peptidase_S1_PA_chymotrypsin"/>
</dbReference>
<keyword evidence="4" id="KW-1015">Disulfide bond</keyword>
<dbReference type="InterPro" id="IPR009003">
    <property type="entry name" value="Peptidase_S1_PA"/>
</dbReference>
<dbReference type="InterPro" id="IPR018114">
    <property type="entry name" value="TRYPSIN_HIS"/>
</dbReference>
<dbReference type="InterPro" id="IPR001314">
    <property type="entry name" value="Peptidase_S1A"/>
</dbReference>
<dbReference type="EMBL" id="OA882712">
    <property type="protein sequence ID" value="CAD7276657.1"/>
    <property type="molecule type" value="Genomic_DNA"/>
</dbReference>
<gene>
    <name evidence="7" type="ORF">NMOB1V02_LOCUS4408</name>
</gene>
<dbReference type="PANTHER" id="PTHR24252">
    <property type="entry name" value="ACROSIN-RELATED"/>
    <property type="match status" value="1"/>
</dbReference>
<sequence>MTMSRNEDVCAKCASGRVVVKNLPSSSSSSSPCVVVIVSPSWVSRLAICTIICVLINCLVDCADGKNLSSAQAKAILKALTTRRSDRQPAARKLPGAGDTFFKEVCGRQYFPSSRIVGGNRAEYGEWPWQVSLRQWRTAAFLHKCGAALLNENWAITAAHCVENVPPEDIMLRLGEYDLASEKEPYGYVERRVQIIASHPNFDPRTFEYDLALLRFYEPVQFQPNIIPICLPEDDKNFLGSSGFVTGWGRLYEDGPLPSVMQEVMVPVVNNSDCEVMYRRAGYNEHIPNIFLCAGYAQGGLDSCEGDSGGPLVIQREDSRWLLAGIISWGIGCAEPNQPGVYTRISQFRNWINQIIVF</sequence>
<evidence type="ECO:0000256" key="5">
    <source>
        <dbReference type="RuleBase" id="RU363034"/>
    </source>
</evidence>
<feature type="domain" description="Peptidase S1" evidence="6">
    <location>
        <begin position="116"/>
        <end position="357"/>
    </location>
</feature>
<dbReference type="PANTHER" id="PTHR24252:SF7">
    <property type="entry name" value="HYALIN"/>
    <property type="match status" value="1"/>
</dbReference>
<keyword evidence="3 5" id="KW-0720">Serine protease</keyword>
<evidence type="ECO:0000256" key="3">
    <source>
        <dbReference type="ARBA" id="ARBA00022825"/>
    </source>
</evidence>
<dbReference type="PRINTS" id="PR00722">
    <property type="entry name" value="CHYMOTRYPSIN"/>
</dbReference>
<dbReference type="OrthoDB" id="93664at2759"/>
<evidence type="ECO:0000313" key="8">
    <source>
        <dbReference type="Proteomes" id="UP000678499"/>
    </source>
</evidence>
<keyword evidence="8" id="KW-1185">Reference proteome</keyword>
<evidence type="ECO:0000313" key="7">
    <source>
        <dbReference type="EMBL" id="CAD7276657.1"/>
    </source>
</evidence>
<dbReference type="InterPro" id="IPR033116">
    <property type="entry name" value="TRYPSIN_SER"/>
</dbReference>
<dbReference type="GO" id="GO:0004252">
    <property type="term" value="F:serine-type endopeptidase activity"/>
    <property type="evidence" value="ECO:0007669"/>
    <property type="project" value="InterPro"/>
</dbReference>
<dbReference type="EMBL" id="CAJPEX010000675">
    <property type="protein sequence ID" value="CAG0916809.1"/>
    <property type="molecule type" value="Genomic_DNA"/>
</dbReference>
<keyword evidence="2 5" id="KW-0378">Hydrolase</keyword>
<dbReference type="CDD" id="cd00190">
    <property type="entry name" value="Tryp_SPc"/>
    <property type="match status" value="1"/>
</dbReference>
<evidence type="ECO:0000256" key="1">
    <source>
        <dbReference type="ARBA" id="ARBA00022670"/>
    </source>
</evidence>
<dbReference type="FunFam" id="2.40.10.10:FF:000006">
    <property type="entry name" value="Serine proteinase stubble"/>
    <property type="match status" value="1"/>
</dbReference>
<dbReference type="AlphaFoldDB" id="A0A7R9BJV3"/>
<protein>
    <recommendedName>
        <fullName evidence="6">Peptidase S1 domain-containing protein</fullName>
    </recommendedName>
</protein>
<dbReference type="SUPFAM" id="SSF50494">
    <property type="entry name" value="Trypsin-like serine proteases"/>
    <property type="match status" value="1"/>
</dbReference>
<reference evidence="7" key="1">
    <citation type="submission" date="2020-11" db="EMBL/GenBank/DDBJ databases">
        <authorList>
            <person name="Tran Van P."/>
        </authorList>
    </citation>
    <scope>NUCLEOTIDE SEQUENCE</scope>
</reference>